<evidence type="ECO:0000256" key="4">
    <source>
        <dbReference type="ARBA" id="ARBA00022927"/>
    </source>
</evidence>
<feature type="compositionally biased region" description="Basic residues" evidence="6">
    <location>
        <begin position="1"/>
        <end position="21"/>
    </location>
</feature>
<dbReference type="AlphaFoldDB" id="A0AAV7ZCW2"/>
<organism evidence="8 9">
    <name type="scientific">Anaeramoeba flamelloides</name>
    <dbReference type="NCBI Taxonomy" id="1746091"/>
    <lineage>
        <taxon>Eukaryota</taxon>
        <taxon>Metamonada</taxon>
        <taxon>Anaeramoebidae</taxon>
        <taxon>Anaeramoeba</taxon>
    </lineage>
</organism>
<dbReference type="Pfam" id="PF00514">
    <property type="entry name" value="Arm"/>
    <property type="match status" value="2"/>
</dbReference>
<sequence length="448" mass="51877">MSNFQRKLRKRQERFKQKKSRTSSINKRINYNIQISKSKRENGLMKRRNIIVESLNDENLESNIKRETISFKQELNVFVKYINSNNQKNVLEGIHGIRLMLSVQDNPPIKQVLETGVIPKILTYFATNTDYDLQCIWALGNLAGDSTIFRDQILDYDEIIEKISNIYSIKNISLQMARNGVWVLVKKAIPTFTRLIMNRDVGLISDASWGLSFVVSTKKKAIDAIIDSGSIPRLVFLLGREDKEILIPVLRTLASVVSGNFTQTNEVLQYGILSYFQKLLSHKHSEIRRLSCWTLSNITAGDPQQIESVYKSGIIPHLIELFEKDIEKIQKEICWVLSNIVECGEEAHIHLLVEKGVIKVFCKFLNTPDLRIVRICLESLEKILELGKQNFNNEMNMNNLYITQVEEMRGFEKMSKLLEEKTQNITKTTKRILDNFYLNSNNVDFEDY</sequence>
<comment type="caution">
    <text evidence="8">The sequence shown here is derived from an EMBL/GenBank/DDBJ whole genome shotgun (WGS) entry which is preliminary data.</text>
</comment>
<dbReference type="InterPro" id="IPR016024">
    <property type="entry name" value="ARM-type_fold"/>
</dbReference>
<evidence type="ECO:0000256" key="3">
    <source>
        <dbReference type="ARBA" id="ARBA00022737"/>
    </source>
</evidence>
<dbReference type="PIRSF" id="PIRSF005673">
    <property type="entry name" value="Importin_alpha"/>
    <property type="match status" value="1"/>
</dbReference>
<evidence type="ECO:0000313" key="8">
    <source>
        <dbReference type="EMBL" id="KAJ3438761.1"/>
    </source>
</evidence>
<dbReference type="InterPro" id="IPR024931">
    <property type="entry name" value="Importin_alpha"/>
</dbReference>
<dbReference type="SUPFAM" id="SSF48371">
    <property type="entry name" value="ARM repeat"/>
    <property type="match status" value="1"/>
</dbReference>
<evidence type="ECO:0000256" key="1">
    <source>
        <dbReference type="ARBA" id="ARBA00010394"/>
    </source>
</evidence>
<dbReference type="InterPro" id="IPR000225">
    <property type="entry name" value="Armadillo"/>
</dbReference>
<dbReference type="Gene3D" id="1.25.10.10">
    <property type="entry name" value="Leucine-rich Repeat Variant"/>
    <property type="match status" value="1"/>
</dbReference>
<gene>
    <name evidence="8" type="ORF">M0812_14774</name>
</gene>
<evidence type="ECO:0000256" key="2">
    <source>
        <dbReference type="ARBA" id="ARBA00022448"/>
    </source>
</evidence>
<evidence type="ECO:0000256" key="5">
    <source>
        <dbReference type="PIRNR" id="PIRNR005673"/>
    </source>
</evidence>
<dbReference type="InterPro" id="IPR011989">
    <property type="entry name" value="ARM-like"/>
</dbReference>
<keyword evidence="4 5" id="KW-0653">Protein transport</keyword>
<evidence type="ECO:0000259" key="7">
    <source>
        <dbReference type="PROSITE" id="PS51214"/>
    </source>
</evidence>
<dbReference type="Proteomes" id="UP001146793">
    <property type="component" value="Unassembled WGS sequence"/>
</dbReference>
<dbReference type="GO" id="GO:0006606">
    <property type="term" value="P:protein import into nucleus"/>
    <property type="evidence" value="ECO:0007669"/>
    <property type="project" value="InterPro"/>
</dbReference>
<dbReference type="GO" id="GO:0005737">
    <property type="term" value="C:cytoplasm"/>
    <property type="evidence" value="ECO:0007669"/>
    <property type="project" value="InterPro"/>
</dbReference>
<dbReference type="PANTHER" id="PTHR23316">
    <property type="entry name" value="IMPORTIN ALPHA"/>
    <property type="match status" value="1"/>
</dbReference>
<reference evidence="8" key="1">
    <citation type="submission" date="2022-08" db="EMBL/GenBank/DDBJ databases">
        <title>Novel sulphate-reducing endosymbionts in the free-living metamonad Anaeramoeba.</title>
        <authorList>
            <person name="Jerlstrom-Hultqvist J."/>
            <person name="Cepicka I."/>
            <person name="Gallot-Lavallee L."/>
            <person name="Salas-Leiva D."/>
            <person name="Curtis B.A."/>
            <person name="Zahonova K."/>
            <person name="Pipaliya S."/>
            <person name="Dacks J."/>
            <person name="Roger A.J."/>
        </authorList>
    </citation>
    <scope>NUCLEOTIDE SEQUENCE</scope>
    <source>
        <strain evidence="8">Busselton2</strain>
    </source>
</reference>
<dbReference type="PROSITE" id="PS51214">
    <property type="entry name" value="IBB"/>
    <property type="match status" value="1"/>
</dbReference>
<accession>A0AAV7ZCW2</accession>
<feature type="domain" description="IBB" evidence="7">
    <location>
        <begin position="1"/>
        <end position="57"/>
    </location>
</feature>
<evidence type="ECO:0000256" key="6">
    <source>
        <dbReference type="SAM" id="MobiDB-lite"/>
    </source>
</evidence>
<name>A0AAV7ZCW2_9EUKA</name>
<evidence type="ECO:0000313" key="9">
    <source>
        <dbReference type="Proteomes" id="UP001146793"/>
    </source>
</evidence>
<dbReference type="Pfam" id="PF01749">
    <property type="entry name" value="IBB"/>
    <property type="match status" value="1"/>
</dbReference>
<dbReference type="SMART" id="SM00185">
    <property type="entry name" value="ARM"/>
    <property type="match status" value="5"/>
</dbReference>
<keyword evidence="2 5" id="KW-0813">Transport</keyword>
<dbReference type="InterPro" id="IPR002652">
    <property type="entry name" value="Importin-a_IBB"/>
</dbReference>
<dbReference type="GO" id="GO:0061608">
    <property type="term" value="F:nuclear import signal receptor activity"/>
    <property type="evidence" value="ECO:0007669"/>
    <property type="project" value="InterPro"/>
</dbReference>
<comment type="similarity">
    <text evidence="1 5">Belongs to the importin alpha family.</text>
</comment>
<dbReference type="EMBL" id="JANTQA010000032">
    <property type="protein sequence ID" value="KAJ3438761.1"/>
    <property type="molecule type" value="Genomic_DNA"/>
</dbReference>
<proteinExistence type="inferred from homology"/>
<protein>
    <recommendedName>
        <fullName evidence="5">Importin subunit alpha</fullName>
    </recommendedName>
</protein>
<feature type="region of interest" description="Disordered" evidence="6">
    <location>
        <begin position="1"/>
        <end position="24"/>
    </location>
</feature>
<keyword evidence="3" id="KW-0677">Repeat</keyword>